<reference evidence="7" key="1">
    <citation type="submission" date="2018-05" db="EMBL/GenBank/DDBJ databases">
        <authorList>
            <person name="Lanie J.A."/>
            <person name="Ng W.-L."/>
            <person name="Kazmierczak K.M."/>
            <person name="Andrzejewski T.M."/>
            <person name="Davidsen T.M."/>
            <person name="Wayne K.J."/>
            <person name="Tettelin H."/>
            <person name="Glass J.I."/>
            <person name="Rusch D."/>
            <person name="Podicherti R."/>
            <person name="Tsui H.-C.T."/>
            <person name="Winkler M.E."/>
        </authorList>
    </citation>
    <scope>NUCLEOTIDE SEQUENCE</scope>
</reference>
<proteinExistence type="inferred from homology"/>
<feature type="domain" description="Aconitase A/isopropylmalate dehydratase small subunit swivel" evidence="6">
    <location>
        <begin position="3"/>
        <end position="115"/>
    </location>
</feature>
<comment type="subunit">
    <text evidence="2">Heterodimer of LeuC and LeuD.</text>
</comment>
<dbReference type="AlphaFoldDB" id="A0A381S859"/>
<keyword evidence="3" id="KW-0028">Amino-acid biosynthesis</keyword>
<evidence type="ECO:0000256" key="1">
    <source>
        <dbReference type="ARBA" id="ARBA00009845"/>
    </source>
</evidence>
<evidence type="ECO:0000256" key="4">
    <source>
        <dbReference type="ARBA" id="ARBA00023239"/>
    </source>
</evidence>
<protein>
    <recommendedName>
        <fullName evidence="6">Aconitase A/isopropylmalate dehydratase small subunit swivel domain-containing protein</fullName>
    </recommendedName>
</protein>
<dbReference type="CDD" id="cd01577">
    <property type="entry name" value="IPMI_Swivel"/>
    <property type="match status" value="1"/>
</dbReference>
<evidence type="ECO:0000256" key="2">
    <source>
        <dbReference type="ARBA" id="ARBA00011271"/>
    </source>
</evidence>
<dbReference type="InterPro" id="IPR015928">
    <property type="entry name" value="Aconitase/3IPM_dehydase_swvl"/>
</dbReference>
<dbReference type="SUPFAM" id="SSF52016">
    <property type="entry name" value="LeuD/IlvD-like"/>
    <property type="match status" value="1"/>
</dbReference>
<name>A0A381S859_9ZZZZ</name>
<dbReference type="EMBL" id="UINC01002785">
    <property type="protein sequence ID" value="SVA00282.1"/>
    <property type="molecule type" value="Genomic_DNA"/>
</dbReference>
<comment type="similarity">
    <text evidence="1">Belongs to the LeuD family. LeuD type 1 subfamily.</text>
</comment>
<dbReference type="Pfam" id="PF00694">
    <property type="entry name" value="Aconitase_C"/>
    <property type="match status" value="1"/>
</dbReference>
<dbReference type="GO" id="GO:0008652">
    <property type="term" value="P:amino acid biosynthetic process"/>
    <property type="evidence" value="ECO:0007669"/>
    <property type="project" value="UniProtKB-KW"/>
</dbReference>
<feature type="non-terminal residue" evidence="7">
    <location>
        <position position="1"/>
    </location>
</feature>
<dbReference type="Gene3D" id="3.20.19.10">
    <property type="entry name" value="Aconitase, domain 4"/>
    <property type="match status" value="1"/>
</dbReference>
<comment type="pathway">
    <text evidence="5">Amino-acid biosynthesis.</text>
</comment>
<evidence type="ECO:0000313" key="7">
    <source>
        <dbReference type="EMBL" id="SVA00282.1"/>
    </source>
</evidence>
<evidence type="ECO:0000256" key="5">
    <source>
        <dbReference type="ARBA" id="ARBA00029440"/>
    </source>
</evidence>
<organism evidence="7">
    <name type="scientific">marine metagenome</name>
    <dbReference type="NCBI Taxonomy" id="408172"/>
    <lineage>
        <taxon>unclassified sequences</taxon>
        <taxon>metagenomes</taxon>
        <taxon>ecological metagenomes</taxon>
    </lineage>
</organism>
<accession>A0A381S859</accession>
<dbReference type="PANTHER" id="PTHR43345">
    <property type="entry name" value="3-ISOPROPYLMALATE DEHYDRATASE SMALL SUBUNIT 2-RELATED-RELATED"/>
    <property type="match status" value="1"/>
</dbReference>
<gene>
    <name evidence="7" type="ORF">METZ01_LOCUS53136</name>
</gene>
<dbReference type="InterPro" id="IPR000573">
    <property type="entry name" value="AconitaseA/IPMdHydase_ssu_swvl"/>
</dbReference>
<dbReference type="InterPro" id="IPR033940">
    <property type="entry name" value="IPMI_Swivel"/>
</dbReference>
<evidence type="ECO:0000256" key="3">
    <source>
        <dbReference type="ARBA" id="ARBA00022605"/>
    </source>
</evidence>
<keyword evidence="4" id="KW-0456">Lyase</keyword>
<dbReference type="NCBIfam" id="NF002458">
    <property type="entry name" value="PRK01641.1"/>
    <property type="match status" value="1"/>
</dbReference>
<sequence>VPKVERITGTAVPMRGQDIDTDRIIPARFLRSVRFDGLEAHVFEDDRKALVEAGALHIFDQAQYQDASILLTNANFGCGSSREHAPQALKRWGIKACVGESFSEIFLANSTALGLPCATATPEIIEGLMHSVEEQPCLPMVFDLHALSIQTGGQTVEVSMAPAPREALLSGTWDATGLLLSQFGEVRAVAEKLPYVTGF</sequence>
<dbReference type="GO" id="GO:0016829">
    <property type="term" value="F:lyase activity"/>
    <property type="evidence" value="ECO:0007669"/>
    <property type="project" value="UniProtKB-KW"/>
</dbReference>
<dbReference type="InterPro" id="IPR050075">
    <property type="entry name" value="LeuD"/>
</dbReference>
<dbReference type="PANTHER" id="PTHR43345:SF5">
    <property type="entry name" value="3-ISOPROPYLMALATE DEHYDRATASE SMALL SUBUNIT"/>
    <property type="match status" value="1"/>
</dbReference>
<evidence type="ECO:0000259" key="6">
    <source>
        <dbReference type="Pfam" id="PF00694"/>
    </source>
</evidence>